<reference evidence="2" key="1">
    <citation type="submission" date="2019-04" db="EMBL/GenBank/DDBJ databases">
        <authorList>
            <person name="Melise S."/>
            <person name="Noan J."/>
            <person name="Okalmin O."/>
        </authorList>
    </citation>
    <scope>NUCLEOTIDE SEQUENCE</scope>
    <source>
        <strain evidence="2">FN9</strain>
    </source>
</reference>
<keyword evidence="1" id="KW-1133">Transmembrane helix</keyword>
<feature type="transmembrane region" description="Helical" evidence="1">
    <location>
        <begin position="86"/>
        <end position="109"/>
    </location>
</feature>
<keyword evidence="1" id="KW-0472">Membrane</keyword>
<evidence type="ECO:0000313" key="2">
    <source>
        <dbReference type="EMBL" id="VIO55519.1"/>
    </source>
</evidence>
<accession>A0A4E9DTQ1</accession>
<protein>
    <submittedName>
        <fullName evidence="2">Uncharacterized protein</fullName>
    </submittedName>
</protein>
<evidence type="ECO:0000256" key="1">
    <source>
        <dbReference type="SAM" id="Phobius"/>
    </source>
</evidence>
<keyword evidence="1" id="KW-0812">Transmembrane</keyword>
<proteinExistence type="predicted"/>
<dbReference type="AlphaFoldDB" id="A0A4E9DTQ1"/>
<sequence>MDRIDFGLDRCGRTPLMTAFECNGDRDILLSKAAERGNLSIRIYNYYSLRYVLYISEKAEGLIFYTKYGLAITLPRSLRRIYSINILTVLGVLAAIIITTWILNMLIFIEDFSILLNGWIPENGIRFFK</sequence>
<dbReference type="EMBL" id="CAAKMV010000120">
    <property type="protein sequence ID" value="VIO55519.1"/>
    <property type="molecule type" value="Genomic_DNA"/>
</dbReference>
<organism evidence="2">
    <name type="scientific">Gibberella zeae</name>
    <name type="common">Wheat head blight fungus</name>
    <name type="synonym">Fusarium graminearum</name>
    <dbReference type="NCBI Taxonomy" id="5518"/>
    <lineage>
        <taxon>Eukaryota</taxon>
        <taxon>Fungi</taxon>
        <taxon>Dikarya</taxon>
        <taxon>Ascomycota</taxon>
        <taxon>Pezizomycotina</taxon>
        <taxon>Sordariomycetes</taxon>
        <taxon>Hypocreomycetidae</taxon>
        <taxon>Hypocreales</taxon>
        <taxon>Nectriaceae</taxon>
        <taxon>Fusarium</taxon>
    </lineage>
</organism>
<name>A0A4E9DTQ1_GIBZA</name>
<gene>
    <name evidence="2" type="ORF">FUG_LOCUS170410</name>
</gene>